<evidence type="ECO:0000313" key="3">
    <source>
        <dbReference type="Proteomes" id="UP000594638"/>
    </source>
</evidence>
<comment type="caution">
    <text evidence="2">The sequence shown here is derived from an EMBL/GenBank/DDBJ whole genome shotgun (WGS) entry which is preliminary data.</text>
</comment>
<keyword evidence="3" id="KW-1185">Reference proteome</keyword>
<name>A0A8S0RD02_OLEEU</name>
<proteinExistence type="predicted"/>
<dbReference type="Proteomes" id="UP000594638">
    <property type="component" value="Unassembled WGS sequence"/>
</dbReference>
<evidence type="ECO:0000313" key="2">
    <source>
        <dbReference type="EMBL" id="CAA2976726.1"/>
    </source>
</evidence>
<accession>A0A8S0RD02</accession>
<protein>
    <submittedName>
        <fullName evidence="2">Uncharacterized protein</fullName>
    </submittedName>
</protein>
<feature type="region of interest" description="Disordered" evidence="1">
    <location>
        <begin position="1"/>
        <end position="23"/>
    </location>
</feature>
<reference evidence="2 3" key="1">
    <citation type="submission" date="2019-12" db="EMBL/GenBank/DDBJ databases">
        <authorList>
            <person name="Alioto T."/>
            <person name="Alioto T."/>
            <person name="Gomez Garrido J."/>
        </authorList>
    </citation>
    <scope>NUCLEOTIDE SEQUENCE [LARGE SCALE GENOMIC DNA]</scope>
</reference>
<gene>
    <name evidence="2" type="ORF">OLEA9_A067924</name>
</gene>
<dbReference type="EMBL" id="CACTIH010002528">
    <property type="protein sequence ID" value="CAA2976726.1"/>
    <property type="molecule type" value="Genomic_DNA"/>
</dbReference>
<dbReference type="Gramene" id="OE9A067924T1">
    <property type="protein sequence ID" value="OE9A067924C1"/>
    <property type="gene ID" value="OE9A067924"/>
</dbReference>
<organism evidence="2 3">
    <name type="scientific">Olea europaea subsp. europaea</name>
    <dbReference type="NCBI Taxonomy" id="158383"/>
    <lineage>
        <taxon>Eukaryota</taxon>
        <taxon>Viridiplantae</taxon>
        <taxon>Streptophyta</taxon>
        <taxon>Embryophyta</taxon>
        <taxon>Tracheophyta</taxon>
        <taxon>Spermatophyta</taxon>
        <taxon>Magnoliopsida</taxon>
        <taxon>eudicotyledons</taxon>
        <taxon>Gunneridae</taxon>
        <taxon>Pentapetalae</taxon>
        <taxon>asterids</taxon>
        <taxon>lamiids</taxon>
        <taxon>Lamiales</taxon>
        <taxon>Oleaceae</taxon>
        <taxon>Oleeae</taxon>
        <taxon>Olea</taxon>
    </lineage>
</organism>
<sequence>MQTTNSHTCRIEWEDEKDGPTSAAASYEQKTLTAHCLPATGARQPRPPAGVPQAYRRAHVSACSQDARPRAAPPCRSLHFLEGVFANWCLAHGVNGRDGAAFYNPRRFGFFTVPFIPLLMRDYSPADACSQLGRDLHPPSA</sequence>
<evidence type="ECO:0000256" key="1">
    <source>
        <dbReference type="SAM" id="MobiDB-lite"/>
    </source>
</evidence>
<dbReference type="AlphaFoldDB" id="A0A8S0RD02"/>